<feature type="transmembrane region" description="Helical" evidence="1">
    <location>
        <begin position="65"/>
        <end position="81"/>
    </location>
</feature>
<reference evidence="2" key="1">
    <citation type="journal article" date="2019" name="bioRxiv">
        <title>The Genome of the Zebra Mussel, Dreissena polymorpha: A Resource for Invasive Species Research.</title>
        <authorList>
            <person name="McCartney M.A."/>
            <person name="Auch B."/>
            <person name="Kono T."/>
            <person name="Mallez S."/>
            <person name="Zhang Y."/>
            <person name="Obille A."/>
            <person name="Becker A."/>
            <person name="Abrahante J.E."/>
            <person name="Garbe J."/>
            <person name="Badalamenti J.P."/>
            <person name="Herman A."/>
            <person name="Mangelson H."/>
            <person name="Liachko I."/>
            <person name="Sullivan S."/>
            <person name="Sone E.D."/>
            <person name="Koren S."/>
            <person name="Silverstein K.A.T."/>
            <person name="Beckman K.B."/>
            <person name="Gohl D.M."/>
        </authorList>
    </citation>
    <scope>NUCLEOTIDE SEQUENCE</scope>
    <source>
        <strain evidence="2">Duluth1</strain>
        <tissue evidence="2">Whole animal</tissue>
    </source>
</reference>
<keyword evidence="3" id="KW-1185">Reference proteome</keyword>
<keyword evidence="1" id="KW-0472">Membrane</keyword>
<proteinExistence type="predicted"/>
<keyword evidence="1" id="KW-0812">Transmembrane</keyword>
<dbReference type="InterPro" id="IPR038081">
    <property type="entry name" value="CalX-like_sf"/>
</dbReference>
<reference evidence="2" key="2">
    <citation type="submission" date="2020-11" db="EMBL/GenBank/DDBJ databases">
        <authorList>
            <person name="McCartney M.A."/>
            <person name="Auch B."/>
            <person name="Kono T."/>
            <person name="Mallez S."/>
            <person name="Becker A."/>
            <person name="Gohl D.M."/>
            <person name="Silverstein K.A.T."/>
            <person name="Koren S."/>
            <person name="Bechman K.B."/>
            <person name="Herman A."/>
            <person name="Abrahante J.E."/>
            <person name="Garbe J."/>
        </authorList>
    </citation>
    <scope>NUCLEOTIDE SEQUENCE</scope>
    <source>
        <strain evidence="2">Duluth1</strain>
        <tissue evidence="2">Whole animal</tissue>
    </source>
</reference>
<dbReference type="SUPFAM" id="SSF141072">
    <property type="entry name" value="CalX-like"/>
    <property type="match status" value="1"/>
</dbReference>
<organism evidence="2 3">
    <name type="scientific">Dreissena polymorpha</name>
    <name type="common">Zebra mussel</name>
    <name type="synonym">Mytilus polymorpha</name>
    <dbReference type="NCBI Taxonomy" id="45954"/>
    <lineage>
        <taxon>Eukaryota</taxon>
        <taxon>Metazoa</taxon>
        <taxon>Spiralia</taxon>
        <taxon>Lophotrochozoa</taxon>
        <taxon>Mollusca</taxon>
        <taxon>Bivalvia</taxon>
        <taxon>Autobranchia</taxon>
        <taxon>Heteroconchia</taxon>
        <taxon>Euheterodonta</taxon>
        <taxon>Imparidentia</taxon>
        <taxon>Neoheterodontei</taxon>
        <taxon>Myida</taxon>
        <taxon>Dreissenoidea</taxon>
        <taxon>Dreissenidae</taxon>
        <taxon>Dreissena</taxon>
    </lineage>
</organism>
<evidence type="ECO:0000256" key="1">
    <source>
        <dbReference type="SAM" id="Phobius"/>
    </source>
</evidence>
<dbReference type="Proteomes" id="UP000828390">
    <property type="component" value="Unassembled WGS sequence"/>
</dbReference>
<keyword evidence="1" id="KW-1133">Transmembrane helix</keyword>
<protein>
    <submittedName>
        <fullName evidence="2">Uncharacterized protein</fullName>
    </submittedName>
</protein>
<evidence type="ECO:0000313" key="2">
    <source>
        <dbReference type="EMBL" id="KAH3717928.1"/>
    </source>
</evidence>
<sequence length="83" mass="9139">MGMFGGIQVTWSLSPGDDIDLRPSSGFVTFTSDQDIAYITLESVPDEVMVSHCCILCYRFPISKFVAVCGTGIIFYMAIFLNV</sequence>
<name>A0A9D4C6J0_DREPO</name>
<dbReference type="AlphaFoldDB" id="A0A9D4C6J0"/>
<evidence type="ECO:0000313" key="3">
    <source>
        <dbReference type="Proteomes" id="UP000828390"/>
    </source>
</evidence>
<dbReference type="EMBL" id="JAIWYP010000013">
    <property type="protein sequence ID" value="KAH3717928.1"/>
    <property type="molecule type" value="Genomic_DNA"/>
</dbReference>
<gene>
    <name evidence="2" type="ORF">DPMN_060724</name>
</gene>
<accession>A0A9D4C6J0</accession>
<comment type="caution">
    <text evidence="2">The sequence shown here is derived from an EMBL/GenBank/DDBJ whole genome shotgun (WGS) entry which is preliminary data.</text>
</comment>